<protein>
    <submittedName>
        <fullName evidence="1">Uncharacterized protein</fullName>
    </submittedName>
</protein>
<reference evidence="1 2" key="1">
    <citation type="submission" date="2019-02" db="EMBL/GenBank/DDBJ databases">
        <title>Deep-cultivation of Planctomycetes and their phenomic and genomic characterization uncovers novel biology.</title>
        <authorList>
            <person name="Wiegand S."/>
            <person name="Jogler M."/>
            <person name="Boedeker C."/>
            <person name="Pinto D."/>
            <person name="Vollmers J."/>
            <person name="Rivas-Marin E."/>
            <person name="Kohn T."/>
            <person name="Peeters S.H."/>
            <person name="Heuer A."/>
            <person name="Rast P."/>
            <person name="Oberbeckmann S."/>
            <person name="Bunk B."/>
            <person name="Jeske O."/>
            <person name="Meyerdierks A."/>
            <person name="Storesund J.E."/>
            <person name="Kallscheuer N."/>
            <person name="Luecker S."/>
            <person name="Lage O.M."/>
            <person name="Pohl T."/>
            <person name="Merkel B.J."/>
            <person name="Hornburger P."/>
            <person name="Mueller R.-W."/>
            <person name="Bruemmer F."/>
            <person name="Labrenz M."/>
            <person name="Spormann A.M."/>
            <person name="Op Den Camp H."/>
            <person name="Overmann J."/>
            <person name="Amann R."/>
            <person name="Jetten M.S.M."/>
            <person name="Mascher T."/>
            <person name="Medema M.H."/>
            <person name="Devos D.P."/>
            <person name="Kaster A.-K."/>
            <person name="Ovreas L."/>
            <person name="Rohde M."/>
            <person name="Galperin M.Y."/>
            <person name="Jogler C."/>
        </authorList>
    </citation>
    <scope>NUCLEOTIDE SEQUENCE [LARGE SCALE GENOMIC DNA]</scope>
    <source>
        <strain evidence="1 2">Pla52n</strain>
    </source>
</reference>
<dbReference type="Proteomes" id="UP000320176">
    <property type="component" value="Unassembled WGS sequence"/>
</dbReference>
<sequence>MSGKNEIEIGNIYCIGQTRTVEFQARVCRNRGFRVTMHKGQQRSEF</sequence>
<keyword evidence="2" id="KW-1185">Reference proteome</keyword>
<evidence type="ECO:0000313" key="1">
    <source>
        <dbReference type="EMBL" id="TWT94568.1"/>
    </source>
</evidence>
<comment type="caution">
    <text evidence="1">The sequence shown here is derived from an EMBL/GenBank/DDBJ whole genome shotgun (WGS) entry which is preliminary data.</text>
</comment>
<accession>A0A5C6A5I8</accession>
<organism evidence="1 2">
    <name type="scientific">Stieleria varia</name>
    <dbReference type="NCBI Taxonomy" id="2528005"/>
    <lineage>
        <taxon>Bacteria</taxon>
        <taxon>Pseudomonadati</taxon>
        <taxon>Planctomycetota</taxon>
        <taxon>Planctomycetia</taxon>
        <taxon>Pirellulales</taxon>
        <taxon>Pirellulaceae</taxon>
        <taxon>Stieleria</taxon>
    </lineage>
</organism>
<dbReference type="EMBL" id="SJPN01000007">
    <property type="protein sequence ID" value="TWT94568.1"/>
    <property type="molecule type" value="Genomic_DNA"/>
</dbReference>
<proteinExistence type="predicted"/>
<evidence type="ECO:0000313" key="2">
    <source>
        <dbReference type="Proteomes" id="UP000320176"/>
    </source>
</evidence>
<name>A0A5C6A5I8_9BACT</name>
<dbReference type="AlphaFoldDB" id="A0A5C6A5I8"/>
<gene>
    <name evidence="1" type="ORF">Pla52n_53890</name>
</gene>